<reference evidence="7 8" key="1">
    <citation type="submission" date="2016-10" db="EMBL/GenBank/DDBJ databases">
        <authorList>
            <person name="de Groot N.N."/>
        </authorList>
    </citation>
    <scope>NUCLEOTIDE SEQUENCE [LARGE SCALE GENOMIC DNA]</scope>
    <source>
        <strain evidence="7 8">DSM 13305</strain>
    </source>
</reference>
<organism evidence="7 8">
    <name type="scientific">Propionispora vibrioides</name>
    <dbReference type="NCBI Taxonomy" id="112903"/>
    <lineage>
        <taxon>Bacteria</taxon>
        <taxon>Bacillati</taxon>
        <taxon>Bacillota</taxon>
        <taxon>Negativicutes</taxon>
        <taxon>Selenomonadales</taxon>
        <taxon>Sporomusaceae</taxon>
        <taxon>Propionispora</taxon>
    </lineage>
</organism>
<dbReference type="EMBL" id="FODY01000029">
    <property type="protein sequence ID" value="SEP42985.1"/>
    <property type="molecule type" value="Genomic_DNA"/>
</dbReference>
<evidence type="ECO:0000259" key="5">
    <source>
        <dbReference type="PROSITE" id="PS01124"/>
    </source>
</evidence>
<dbReference type="PANTHER" id="PTHR43280">
    <property type="entry name" value="ARAC-FAMILY TRANSCRIPTIONAL REGULATOR"/>
    <property type="match status" value="1"/>
</dbReference>
<evidence type="ECO:0000259" key="6">
    <source>
        <dbReference type="PROSITE" id="PS50110"/>
    </source>
</evidence>
<evidence type="ECO:0000256" key="4">
    <source>
        <dbReference type="PROSITE-ProRule" id="PRU00169"/>
    </source>
</evidence>
<name>A0A1H8XSW6_9FIRM</name>
<dbReference type="Gene3D" id="3.40.50.2300">
    <property type="match status" value="1"/>
</dbReference>
<keyword evidence="3" id="KW-0804">Transcription</keyword>
<dbReference type="PROSITE" id="PS50110">
    <property type="entry name" value="RESPONSE_REGULATORY"/>
    <property type="match status" value="1"/>
</dbReference>
<dbReference type="GO" id="GO:0000160">
    <property type="term" value="P:phosphorelay signal transduction system"/>
    <property type="evidence" value="ECO:0007669"/>
    <property type="project" value="InterPro"/>
</dbReference>
<accession>A0A1H8XSW6</accession>
<dbReference type="InterPro" id="IPR001789">
    <property type="entry name" value="Sig_transdc_resp-reg_receiver"/>
</dbReference>
<dbReference type="SUPFAM" id="SSF52172">
    <property type="entry name" value="CheY-like"/>
    <property type="match status" value="1"/>
</dbReference>
<feature type="domain" description="Response regulatory" evidence="6">
    <location>
        <begin position="3"/>
        <end position="120"/>
    </location>
</feature>
<keyword evidence="1" id="KW-0805">Transcription regulation</keyword>
<dbReference type="GO" id="GO:0043565">
    <property type="term" value="F:sequence-specific DNA binding"/>
    <property type="evidence" value="ECO:0007669"/>
    <property type="project" value="InterPro"/>
</dbReference>
<keyword evidence="8" id="KW-1185">Reference proteome</keyword>
<dbReference type="CDD" id="cd17536">
    <property type="entry name" value="REC_YesN-like"/>
    <property type="match status" value="1"/>
</dbReference>
<keyword evidence="4" id="KW-0597">Phosphoprotein</keyword>
<protein>
    <submittedName>
        <fullName evidence="7">Helix-turn-helix domain-containing protein</fullName>
    </submittedName>
</protein>
<dbReference type="STRING" id="112903.SAMN04490178_12927"/>
<dbReference type="Pfam" id="PF12833">
    <property type="entry name" value="HTH_18"/>
    <property type="match status" value="1"/>
</dbReference>
<dbReference type="PANTHER" id="PTHR43280:SF2">
    <property type="entry name" value="HTH-TYPE TRANSCRIPTIONAL REGULATOR EXSA"/>
    <property type="match status" value="1"/>
</dbReference>
<keyword evidence="2" id="KW-0238">DNA-binding</keyword>
<proteinExistence type="predicted"/>
<dbReference type="PROSITE" id="PS01124">
    <property type="entry name" value="HTH_ARAC_FAMILY_2"/>
    <property type="match status" value="1"/>
</dbReference>
<evidence type="ECO:0000313" key="8">
    <source>
        <dbReference type="Proteomes" id="UP000198847"/>
    </source>
</evidence>
<evidence type="ECO:0000256" key="3">
    <source>
        <dbReference type="ARBA" id="ARBA00023163"/>
    </source>
</evidence>
<dbReference type="Pfam" id="PF00072">
    <property type="entry name" value="Response_reg"/>
    <property type="match status" value="1"/>
</dbReference>
<evidence type="ECO:0000256" key="1">
    <source>
        <dbReference type="ARBA" id="ARBA00023015"/>
    </source>
</evidence>
<dbReference type="InterPro" id="IPR011006">
    <property type="entry name" value="CheY-like_superfamily"/>
</dbReference>
<dbReference type="SUPFAM" id="SSF46689">
    <property type="entry name" value="Homeodomain-like"/>
    <property type="match status" value="2"/>
</dbReference>
<dbReference type="InterPro" id="IPR018062">
    <property type="entry name" value="HTH_AraC-typ_CS"/>
</dbReference>
<dbReference type="SMART" id="SM00342">
    <property type="entry name" value="HTH_ARAC"/>
    <property type="match status" value="1"/>
</dbReference>
<dbReference type="Gene3D" id="1.10.10.60">
    <property type="entry name" value="Homeodomain-like"/>
    <property type="match status" value="2"/>
</dbReference>
<dbReference type="InterPro" id="IPR018060">
    <property type="entry name" value="HTH_AraC"/>
</dbReference>
<dbReference type="GO" id="GO:0003700">
    <property type="term" value="F:DNA-binding transcription factor activity"/>
    <property type="evidence" value="ECO:0007669"/>
    <property type="project" value="InterPro"/>
</dbReference>
<evidence type="ECO:0000256" key="2">
    <source>
        <dbReference type="ARBA" id="ARBA00023125"/>
    </source>
</evidence>
<dbReference type="AlphaFoldDB" id="A0A1H8XSW6"/>
<feature type="domain" description="HTH araC/xylS-type" evidence="5">
    <location>
        <begin position="141"/>
        <end position="239"/>
    </location>
</feature>
<gene>
    <name evidence="7" type="ORF">SAMN04490178_12927</name>
</gene>
<feature type="modified residue" description="4-aspartylphosphate" evidence="4">
    <location>
        <position position="55"/>
    </location>
</feature>
<evidence type="ECO:0000313" key="7">
    <source>
        <dbReference type="EMBL" id="SEP42985.1"/>
    </source>
</evidence>
<dbReference type="InterPro" id="IPR009057">
    <property type="entry name" value="Homeodomain-like_sf"/>
</dbReference>
<dbReference type="PROSITE" id="PS00041">
    <property type="entry name" value="HTH_ARAC_FAMILY_1"/>
    <property type="match status" value="1"/>
</dbReference>
<dbReference type="Proteomes" id="UP000198847">
    <property type="component" value="Unassembled WGS sequence"/>
</dbReference>
<dbReference type="SMART" id="SM00448">
    <property type="entry name" value="REC"/>
    <property type="match status" value="1"/>
</dbReference>
<sequence>MYSLLICEDETLERVTLRKMIEQRYPHIMLLEDARTGKEAVQKAQQFKPDILLMDIKMPEMNGLDAQKQIIAFHPQIKTIIITAHDDFSYAHEAIKYRIFDFLLKPFSSAILYDCIDKILSTPTSRPPVQPAVTEEKTTIQEALDYINSHYLDNLQLTDVASRVHLSEKYFSRYFKEQIGQSFTEYVNQQKVYRAKSLLLHTSVPIYKIAMDLNFSDSAYFTKVFRKYEQLSPLQFRQKHRF</sequence>